<protein>
    <submittedName>
        <fullName evidence="3">Uncharacterized protein</fullName>
    </submittedName>
</protein>
<evidence type="ECO:0000313" key="5">
    <source>
        <dbReference type="EMBL" id="CAB4217035.1"/>
    </source>
</evidence>
<evidence type="ECO:0000313" key="4">
    <source>
        <dbReference type="EMBL" id="CAB4189431.1"/>
    </source>
</evidence>
<evidence type="ECO:0000313" key="3">
    <source>
        <dbReference type="EMBL" id="CAB4185254.1"/>
    </source>
</evidence>
<name>A0A6J5R0J4_9CAUD</name>
<dbReference type="EMBL" id="LR797444">
    <property type="protein sequence ID" value="CAB4217035.1"/>
    <property type="molecule type" value="Genomic_DNA"/>
</dbReference>
<evidence type="ECO:0000313" key="6">
    <source>
        <dbReference type="EMBL" id="CAB4220571.1"/>
    </source>
</evidence>
<dbReference type="EMBL" id="LR798420">
    <property type="protein sequence ID" value="CAB5230599.1"/>
    <property type="molecule type" value="Genomic_DNA"/>
</dbReference>
<evidence type="ECO:0000313" key="2">
    <source>
        <dbReference type="EMBL" id="CAB4179215.1"/>
    </source>
</evidence>
<accession>A0A6J5R0J4</accession>
<evidence type="ECO:0000256" key="1">
    <source>
        <dbReference type="SAM" id="Phobius"/>
    </source>
</evidence>
<proteinExistence type="predicted"/>
<organism evidence="3">
    <name type="scientific">uncultured Caudovirales phage</name>
    <dbReference type="NCBI Taxonomy" id="2100421"/>
    <lineage>
        <taxon>Viruses</taxon>
        <taxon>Duplodnaviria</taxon>
        <taxon>Heunggongvirae</taxon>
        <taxon>Uroviricota</taxon>
        <taxon>Caudoviricetes</taxon>
        <taxon>Peduoviridae</taxon>
        <taxon>Maltschvirus</taxon>
        <taxon>Maltschvirus maltsch</taxon>
    </lineage>
</organism>
<dbReference type="EMBL" id="LR796972">
    <property type="protein sequence ID" value="CAB4179215.1"/>
    <property type="molecule type" value="Genomic_DNA"/>
</dbReference>
<feature type="transmembrane region" description="Helical" evidence="1">
    <location>
        <begin position="7"/>
        <end position="24"/>
    </location>
</feature>
<keyword evidence="1" id="KW-1133">Transmembrane helix</keyword>
<feature type="transmembrane region" description="Helical" evidence="1">
    <location>
        <begin position="30"/>
        <end position="46"/>
    </location>
</feature>
<keyword evidence="1" id="KW-0472">Membrane</keyword>
<evidence type="ECO:0000313" key="7">
    <source>
        <dbReference type="EMBL" id="CAB5230599.1"/>
    </source>
</evidence>
<sequence length="50" mass="6074">MSEELTIVKILIVFSLFFAAWSAWWNQWFLSGAMTVICFQFIRIAMRWRK</sequence>
<dbReference type="EMBL" id="LR797077">
    <property type="protein sequence ID" value="CAB4185254.1"/>
    <property type="molecule type" value="Genomic_DNA"/>
</dbReference>
<reference evidence="3" key="1">
    <citation type="submission" date="2020-05" db="EMBL/GenBank/DDBJ databases">
        <authorList>
            <person name="Chiriac C."/>
            <person name="Salcher M."/>
            <person name="Ghai R."/>
            <person name="Kavagutti S V."/>
        </authorList>
    </citation>
    <scope>NUCLEOTIDE SEQUENCE</scope>
</reference>
<dbReference type="EMBL" id="LR797495">
    <property type="protein sequence ID" value="CAB4220571.1"/>
    <property type="molecule type" value="Genomic_DNA"/>
</dbReference>
<dbReference type="EMBL" id="LR797136">
    <property type="protein sequence ID" value="CAB4189431.1"/>
    <property type="molecule type" value="Genomic_DNA"/>
</dbReference>
<gene>
    <name evidence="2" type="ORF">UFOVP1029_43</name>
    <name evidence="3" type="ORF">UFOVP1129_43</name>
    <name evidence="4" type="ORF">UFOVP1188_43</name>
    <name evidence="5" type="ORF">UFOVP1490_4</name>
    <name evidence="7" type="ORF">UFOVP1576_43</name>
    <name evidence="6" type="ORF">UFOVP1633_43</name>
</gene>
<keyword evidence="1" id="KW-0812">Transmembrane</keyword>